<dbReference type="RefSeq" id="XP_058345288.1">
    <property type="nucleotide sequence ID" value="XM_058483899.1"/>
</dbReference>
<evidence type="ECO:0000256" key="3">
    <source>
        <dbReference type="ARBA" id="ARBA00012415"/>
    </source>
</evidence>
<name>A0AAD7V8S7_9FUNG</name>
<dbReference type="EC" id="2.7.7.9" evidence="3 7"/>
<dbReference type="CDD" id="cd00897">
    <property type="entry name" value="UGPase_euk"/>
    <property type="match status" value="1"/>
</dbReference>
<dbReference type="EMBL" id="JARTCD010000013">
    <property type="protein sequence ID" value="KAJ8660375.1"/>
    <property type="molecule type" value="Genomic_DNA"/>
</dbReference>
<reference evidence="11 12" key="1">
    <citation type="submission" date="2023-03" db="EMBL/GenBank/DDBJ databases">
        <title>Genome sequence of Lichtheimia ornata CBS 291.66.</title>
        <authorList>
            <person name="Mohabir J.T."/>
            <person name="Shea T.P."/>
            <person name="Kurbessoian T."/>
            <person name="Berby B."/>
            <person name="Fontaine J."/>
            <person name="Livny J."/>
            <person name="Gnirke A."/>
            <person name="Stajich J.E."/>
            <person name="Cuomo C.A."/>
        </authorList>
    </citation>
    <scope>NUCLEOTIDE SEQUENCE [LARGE SCALE GENOMIC DNA]</scope>
    <source>
        <strain evidence="11">CBS 291.66</strain>
    </source>
</reference>
<dbReference type="PANTHER" id="PTHR43511">
    <property type="match status" value="1"/>
</dbReference>
<feature type="binding site" evidence="9">
    <location>
        <position position="225"/>
    </location>
    <ligand>
        <name>UTP</name>
        <dbReference type="ChEBI" id="CHEBI:46398"/>
    </ligand>
</feature>
<dbReference type="InterPro" id="IPR029044">
    <property type="entry name" value="Nucleotide-diphossugar_trans"/>
</dbReference>
<feature type="binding site" evidence="9">
    <location>
        <position position="133"/>
    </location>
    <ligand>
        <name>UTP</name>
        <dbReference type="ChEBI" id="CHEBI:46398"/>
    </ligand>
</feature>
<proteinExistence type="inferred from homology"/>
<comment type="catalytic activity">
    <reaction evidence="6 7">
        <text>alpha-D-glucose 1-phosphate + UTP + H(+) = UDP-alpha-D-glucose + diphosphate</text>
        <dbReference type="Rhea" id="RHEA:19889"/>
        <dbReference type="ChEBI" id="CHEBI:15378"/>
        <dbReference type="ChEBI" id="CHEBI:33019"/>
        <dbReference type="ChEBI" id="CHEBI:46398"/>
        <dbReference type="ChEBI" id="CHEBI:58601"/>
        <dbReference type="ChEBI" id="CHEBI:58885"/>
        <dbReference type="EC" id="2.7.7.9"/>
    </reaction>
</comment>
<evidence type="ECO:0000256" key="4">
    <source>
        <dbReference type="ARBA" id="ARBA00022679"/>
    </source>
</evidence>
<dbReference type="GO" id="GO:0003983">
    <property type="term" value="F:UTP:glucose-1-phosphate uridylyltransferase activity"/>
    <property type="evidence" value="ECO:0007669"/>
    <property type="project" value="UniProtKB-EC"/>
</dbReference>
<dbReference type="Proteomes" id="UP001234581">
    <property type="component" value="Unassembled WGS sequence"/>
</dbReference>
<feature type="compositionally biased region" description="Polar residues" evidence="10">
    <location>
        <begin position="1"/>
        <end position="17"/>
    </location>
</feature>
<keyword evidence="12" id="KW-1185">Reference proteome</keyword>
<sequence length="507" mass="57271">MSPSTDVAMTNNRNSSMLDRHHPHTLSTLDFQGASYAAAAKSVKSELDQLKTESKDKMFQSQMDAFYLLFTRFLDERAKRCKLDWDKIQSPSPEQIVRYQDIPECKASQDLQKLAVLKLNGGLGTTMGCVGPKSAIEVRDGMSFLDLSVRQVEYLNKTYGADVPFILMNSFNTDEETKRIVKKYERHSVTLRTFNQSKYPRIKKESFLPVPRSPDSPIDEWYPPGHGDLYESLYQSGVLDELLASGKEYLFVSNVDNLGATVDLNILHYMVEEDTDFIMEVTDKTRADIKGGTLIDYDGKIRLLEIAQVPDEHVEDFKSIKKFNIFNTNNIWINLRALKRLMDQDNMDLEIIVNNKTTDSGQKVIQLETAVGAAIKHFGNARGVNVPRSRFLPVKSTSDLFLVTSDLYKLVHGQLTMNPQRMFHTVPLVKLGDEFKKVNNFLSRLKTIPHILELDHLTVTGDVVFGSNVTLKGTVIIVANHGEHIDIPSGAVLENKIVTGCLRILDH</sequence>
<dbReference type="GeneID" id="83211245"/>
<evidence type="ECO:0000256" key="9">
    <source>
        <dbReference type="PIRSR" id="PIRSR000806-2"/>
    </source>
</evidence>
<evidence type="ECO:0000256" key="7">
    <source>
        <dbReference type="PIRNR" id="PIRNR000806"/>
    </source>
</evidence>
<gene>
    <name evidence="11" type="ORF">O0I10_003832</name>
</gene>
<feature type="binding site" evidence="9">
    <location>
        <position position="196"/>
    </location>
    <ligand>
        <name>UTP</name>
        <dbReference type="ChEBI" id="CHEBI:46398"/>
    </ligand>
</feature>
<evidence type="ECO:0000313" key="11">
    <source>
        <dbReference type="EMBL" id="KAJ8660375.1"/>
    </source>
</evidence>
<protein>
    <recommendedName>
        <fullName evidence="3 7">UTP--glucose-1-phosphate uridylyltransferase</fullName>
        <ecNumber evidence="3 7">2.7.7.9</ecNumber>
    </recommendedName>
</protein>
<dbReference type="InterPro" id="IPR016267">
    <property type="entry name" value="UDPGP_trans"/>
</dbReference>
<feature type="binding site" evidence="8">
    <location>
        <position position="226"/>
    </location>
    <ligand>
        <name>substrate</name>
    </ligand>
</feature>
<dbReference type="InterPro" id="IPR002618">
    <property type="entry name" value="UDPGP_fam"/>
</dbReference>
<organism evidence="11 12">
    <name type="scientific">Lichtheimia ornata</name>
    <dbReference type="NCBI Taxonomy" id="688661"/>
    <lineage>
        <taxon>Eukaryota</taxon>
        <taxon>Fungi</taxon>
        <taxon>Fungi incertae sedis</taxon>
        <taxon>Mucoromycota</taxon>
        <taxon>Mucoromycotina</taxon>
        <taxon>Mucoromycetes</taxon>
        <taxon>Mucorales</taxon>
        <taxon>Lichtheimiaceae</taxon>
        <taxon>Lichtheimia</taxon>
    </lineage>
</organism>
<dbReference type="Gene3D" id="3.90.550.10">
    <property type="entry name" value="Spore Coat Polysaccharide Biosynthesis Protein SpsA, Chain A"/>
    <property type="match status" value="1"/>
</dbReference>
<feature type="binding site" evidence="9">
    <location>
        <position position="256"/>
    </location>
    <ligand>
        <name>UTP</name>
        <dbReference type="ChEBI" id="CHEBI:46398"/>
    </ligand>
</feature>
<dbReference type="SUPFAM" id="SSF53448">
    <property type="entry name" value="Nucleotide-diphospho-sugar transferases"/>
    <property type="match status" value="1"/>
</dbReference>
<comment type="caution">
    <text evidence="11">The sequence shown here is derived from an EMBL/GenBank/DDBJ whole genome shotgun (WGS) entry which is preliminary data.</text>
</comment>
<dbReference type="FunFam" id="3.90.550.10:FF:000002">
    <property type="entry name" value="UTP--glucose-1-phosphate uridylyltransferase"/>
    <property type="match status" value="1"/>
</dbReference>
<dbReference type="AlphaFoldDB" id="A0AAD7V8S7"/>
<feature type="region of interest" description="Disordered" evidence="10">
    <location>
        <begin position="1"/>
        <end position="21"/>
    </location>
</feature>
<dbReference type="GO" id="GO:0006011">
    <property type="term" value="P:UDP-alpha-D-glucose metabolic process"/>
    <property type="evidence" value="ECO:0007669"/>
    <property type="project" value="UniProtKB-UniRule"/>
</dbReference>
<keyword evidence="5 7" id="KW-0548">Nucleotidyltransferase</keyword>
<accession>A0AAD7V8S7</accession>
<evidence type="ECO:0000256" key="1">
    <source>
        <dbReference type="ARBA" id="ARBA00003449"/>
    </source>
</evidence>
<evidence type="ECO:0000256" key="8">
    <source>
        <dbReference type="PIRSR" id="PIRSR000806-1"/>
    </source>
</evidence>
<dbReference type="Gene3D" id="2.160.10.10">
    <property type="entry name" value="Hexapeptide repeat proteins"/>
    <property type="match status" value="1"/>
</dbReference>
<dbReference type="PIRSF" id="PIRSF000806">
    <property type="entry name" value="UDPGP"/>
    <property type="match status" value="1"/>
</dbReference>
<feature type="binding site" evidence="9">
    <location>
        <position position="395"/>
    </location>
    <ligand>
        <name>UTP</name>
        <dbReference type="ChEBI" id="CHEBI:46398"/>
    </ligand>
</feature>
<evidence type="ECO:0000256" key="10">
    <source>
        <dbReference type="SAM" id="MobiDB-lite"/>
    </source>
</evidence>
<evidence type="ECO:0000256" key="6">
    <source>
        <dbReference type="ARBA" id="ARBA00048128"/>
    </source>
</evidence>
<dbReference type="FunFam" id="2.160.10.10:FF:000001">
    <property type="entry name" value="UTP--glucose-1-phosphate uridylyltransferase"/>
    <property type="match status" value="1"/>
</dbReference>
<dbReference type="Pfam" id="PF01704">
    <property type="entry name" value="UDPGP"/>
    <property type="match status" value="1"/>
</dbReference>
<comment type="similarity">
    <text evidence="2 7">Belongs to the UDPGP type 1 family.</text>
</comment>
<comment type="function">
    <text evidence="1">Plays a central role as a glucosyl donor in cellular metabolic pathways.</text>
</comment>
<evidence type="ECO:0000256" key="2">
    <source>
        <dbReference type="ARBA" id="ARBA00010401"/>
    </source>
</evidence>
<evidence type="ECO:0000313" key="12">
    <source>
        <dbReference type="Proteomes" id="UP001234581"/>
    </source>
</evidence>
<evidence type="ECO:0000256" key="5">
    <source>
        <dbReference type="ARBA" id="ARBA00022695"/>
    </source>
</evidence>
<keyword evidence="4 7" id="KW-0808">Transferase</keyword>